<dbReference type="EMBL" id="CABPRJ010000485">
    <property type="protein sequence ID" value="VVC28905.1"/>
    <property type="molecule type" value="Genomic_DNA"/>
</dbReference>
<organism evidence="1 2">
    <name type="scientific">Cinara cedri</name>
    <dbReference type="NCBI Taxonomy" id="506608"/>
    <lineage>
        <taxon>Eukaryota</taxon>
        <taxon>Metazoa</taxon>
        <taxon>Ecdysozoa</taxon>
        <taxon>Arthropoda</taxon>
        <taxon>Hexapoda</taxon>
        <taxon>Insecta</taxon>
        <taxon>Pterygota</taxon>
        <taxon>Neoptera</taxon>
        <taxon>Paraneoptera</taxon>
        <taxon>Hemiptera</taxon>
        <taxon>Sternorrhyncha</taxon>
        <taxon>Aphidomorpha</taxon>
        <taxon>Aphidoidea</taxon>
        <taxon>Aphididae</taxon>
        <taxon>Lachninae</taxon>
        <taxon>Cinara</taxon>
    </lineage>
</organism>
<sequence>MDGRQLNCNDKRREGYWDEIWRLHRISNKLSKAKIAYKRSLDELDRMKSIVVNDSDRGVSGNNDTLPQRQLVVEKQTTKRKYPSSVHKYQWKKHRLVWTNDDIPK</sequence>
<reference evidence="1 2" key="1">
    <citation type="submission" date="2019-08" db="EMBL/GenBank/DDBJ databases">
        <authorList>
            <person name="Alioto T."/>
            <person name="Alioto T."/>
            <person name="Gomez Garrido J."/>
        </authorList>
    </citation>
    <scope>NUCLEOTIDE SEQUENCE [LARGE SCALE GENOMIC DNA]</scope>
</reference>
<evidence type="ECO:0000313" key="1">
    <source>
        <dbReference type="EMBL" id="VVC28905.1"/>
    </source>
</evidence>
<dbReference type="AlphaFoldDB" id="A0A5E4M9M1"/>
<dbReference type="Proteomes" id="UP000325440">
    <property type="component" value="Unassembled WGS sequence"/>
</dbReference>
<name>A0A5E4M9M1_9HEMI</name>
<accession>A0A5E4M9M1</accession>
<evidence type="ECO:0000313" key="2">
    <source>
        <dbReference type="Proteomes" id="UP000325440"/>
    </source>
</evidence>
<proteinExistence type="predicted"/>
<keyword evidence="2" id="KW-1185">Reference proteome</keyword>
<protein>
    <submittedName>
        <fullName evidence="1">Uncharacterized protein</fullName>
    </submittedName>
</protein>
<gene>
    <name evidence="1" type="ORF">CINCED_3A020055</name>
</gene>